<dbReference type="InterPro" id="IPR046802">
    <property type="entry name" value="OpcA_G6PD_C"/>
</dbReference>
<feature type="domain" description="Glucose-6-phosphate dehydrogenase assembly protein OpcA C-terminal" evidence="3">
    <location>
        <begin position="164"/>
        <end position="293"/>
    </location>
</feature>
<feature type="region of interest" description="Disordered" evidence="1">
    <location>
        <begin position="302"/>
        <end position="338"/>
    </location>
</feature>
<dbReference type="HOGENOM" id="CLU_046988_0_0_11"/>
<feature type="compositionally biased region" description="Gly residues" evidence="1">
    <location>
        <begin position="358"/>
        <end position="374"/>
    </location>
</feature>
<dbReference type="eggNOG" id="COG3429">
    <property type="taxonomic scope" value="Bacteria"/>
</dbReference>
<dbReference type="PANTHER" id="PTHR38658">
    <property type="entry name" value="OXPP CYCLE PROTEIN OPCA-RELATED"/>
    <property type="match status" value="1"/>
</dbReference>
<dbReference type="InterPro" id="IPR004555">
    <property type="entry name" value="G6PDH_assembly_OpcA"/>
</dbReference>
<dbReference type="Proteomes" id="UP000007967">
    <property type="component" value="Chromosome"/>
</dbReference>
<feature type="compositionally biased region" description="Low complexity" evidence="1">
    <location>
        <begin position="318"/>
        <end position="338"/>
    </location>
</feature>
<sequence>MIIDLTGTTSSEIASALLRARRNAGSPAMGMVGTIVVVVDEASHHDAMKAANEAGREHPSRVLVAILRPGRGEGGLDAEVRVGEGIPGEAVLLRLHGELAKVPESVVTPLLLPDSPVIVWWPGGGPKVPAEDPLGQLGRRRVTDAAATRRASVDFSSRAEGYQPGDTDFAWSRLTPWRALMAAALDQYPAQVTGAEVVSAKGNPSADLMAAWLQCKLGVAVEQKTSRGPGLTAVRLFTPSGPISLTRPDGSIATFSVPGQPDRPVALKRRTTSELLSEELRRLDPDDVYAQTLACMVKRESMPADAKKVSAADRRSAQHAAQQAAARTAAVTGQAASPELQASAEGGAAAAAASSGAGPNGAGSNGAGSNGAGSNGSASNGSAAKDGAAKSAAKKAPAKKSSAASSATARKTSAAAKSARKKTAAPAAQQTGGKQTTTKQTGTKKAAAKKSTAQKATGKRVAGRS</sequence>
<proteinExistence type="predicted"/>
<feature type="compositionally biased region" description="Low complexity" evidence="1">
    <location>
        <begin position="375"/>
        <end position="391"/>
    </location>
</feature>
<accession>D2Q4L5</accession>
<name>D2Q4L5_KRIFD</name>
<organism evidence="4 5">
    <name type="scientific">Kribbella flavida (strain DSM 17836 / JCM 10339 / NBRC 14399)</name>
    <dbReference type="NCBI Taxonomy" id="479435"/>
    <lineage>
        <taxon>Bacteria</taxon>
        <taxon>Bacillati</taxon>
        <taxon>Actinomycetota</taxon>
        <taxon>Actinomycetes</taxon>
        <taxon>Propionibacteriales</taxon>
        <taxon>Kribbellaceae</taxon>
        <taxon>Kribbella</taxon>
    </lineage>
</organism>
<feature type="compositionally biased region" description="Basic and acidic residues" evidence="1">
    <location>
        <begin position="302"/>
        <end position="316"/>
    </location>
</feature>
<dbReference type="InterPro" id="IPR046801">
    <property type="entry name" value="OpcA_G6PD_N"/>
</dbReference>
<evidence type="ECO:0000256" key="1">
    <source>
        <dbReference type="SAM" id="MobiDB-lite"/>
    </source>
</evidence>
<dbReference type="AlphaFoldDB" id="D2Q4L5"/>
<feature type="domain" description="Glucose-6-phosphate dehydrogenase assembly protein OpcA N-terminal" evidence="2">
    <location>
        <begin position="51"/>
        <end position="159"/>
    </location>
</feature>
<dbReference type="KEGG" id="kfl:Kfla_3268"/>
<gene>
    <name evidence="4" type="ordered locus">Kfla_3268</name>
</gene>
<evidence type="ECO:0000259" key="3">
    <source>
        <dbReference type="Pfam" id="PF20171"/>
    </source>
</evidence>
<dbReference type="Pfam" id="PF10128">
    <property type="entry name" value="OpcA_G6PD_assem"/>
    <property type="match status" value="1"/>
</dbReference>
<reference evidence="5" key="1">
    <citation type="submission" date="2009-09" db="EMBL/GenBank/DDBJ databases">
        <title>The complete genome of Kribbella flavida DSM 17836.</title>
        <authorList>
            <consortium name="US DOE Joint Genome Institute (JGI-PGF)"/>
            <person name="Lucas S."/>
            <person name="Copeland A."/>
            <person name="Lapidus A."/>
            <person name="Glavina del Rio T."/>
            <person name="Dalin E."/>
            <person name="Tice H."/>
            <person name="Bruce D."/>
            <person name="Goodwin L."/>
            <person name="Pitluck S."/>
            <person name="Kyrpides N."/>
            <person name="Mavromatis K."/>
            <person name="Ivanova N."/>
            <person name="Saunders E."/>
            <person name="Brettin T."/>
            <person name="Detter J.C."/>
            <person name="Han C."/>
            <person name="Larimer F."/>
            <person name="Land M."/>
            <person name="Hauser L."/>
            <person name="Markowitz V."/>
            <person name="Cheng J.-F."/>
            <person name="Hugenholtz P."/>
            <person name="Woyke T."/>
            <person name="Wu D."/>
            <person name="Pukall R."/>
            <person name="Klenk H.-P."/>
            <person name="Eisen J.A."/>
        </authorList>
    </citation>
    <scope>NUCLEOTIDE SEQUENCE [LARGE SCALE GENOMIC DNA]</scope>
    <source>
        <strain evidence="5">DSM 17836 / JCM 10339 / NBRC 14399</strain>
    </source>
</reference>
<dbReference type="RefSeq" id="WP_012920885.1">
    <property type="nucleotide sequence ID" value="NC_013729.1"/>
</dbReference>
<evidence type="ECO:0000313" key="4">
    <source>
        <dbReference type="EMBL" id="ADB32329.1"/>
    </source>
</evidence>
<evidence type="ECO:0000259" key="2">
    <source>
        <dbReference type="Pfam" id="PF10128"/>
    </source>
</evidence>
<dbReference type="Pfam" id="PF20171">
    <property type="entry name" value="OpcA_G6PD_C"/>
    <property type="match status" value="1"/>
</dbReference>
<protein>
    <submittedName>
        <fullName evidence="4">Glucose-6-P dehydrogenase subunit-like protein</fullName>
    </submittedName>
</protein>
<feature type="compositionally biased region" description="Low complexity" evidence="1">
    <location>
        <begin position="399"/>
        <end position="417"/>
    </location>
</feature>
<dbReference type="STRING" id="479435.Kfla_3268"/>
<keyword evidence="5" id="KW-1185">Reference proteome</keyword>
<feature type="region of interest" description="Disordered" evidence="1">
    <location>
        <begin position="351"/>
        <end position="465"/>
    </location>
</feature>
<dbReference type="PANTHER" id="PTHR38658:SF1">
    <property type="entry name" value="OXPP CYCLE PROTEIN OPCA-RELATED"/>
    <property type="match status" value="1"/>
</dbReference>
<evidence type="ECO:0000313" key="5">
    <source>
        <dbReference type="Proteomes" id="UP000007967"/>
    </source>
</evidence>
<feature type="compositionally biased region" description="Low complexity" evidence="1">
    <location>
        <begin position="424"/>
        <end position="456"/>
    </location>
</feature>
<dbReference type="EMBL" id="CP001736">
    <property type="protein sequence ID" value="ADB32329.1"/>
    <property type="molecule type" value="Genomic_DNA"/>
</dbReference>
<reference evidence="4 5" key="2">
    <citation type="journal article" date="2010" name="Stand. Genomic Sci.">
        <title>Complete genome sequence of Kribbella flavida type strain (IFO 14399).</title>
        <authorList>
            <person name="Pukall R."/>
            <person name="Lapidus A."/>
            <person name="Glavina Del Rio T."/>
            <person name="Copeland A."/>
            <person name="Tice H."/>
            <person name="Cheng J.-F."/>
            <person name="Lucas S."/>
            <person name="Chen F."/>
            <person name="Nolan M."/>
            <person name="LaButti K."/>
            <person name="Pati A."/>
            <person name="Ivanova N."/>
            <person name="Mavrommatis K."/>
            <person name="Mikhailova N."/>
            <person name="Pitluck S."/>
            <person name="Bruce D."/>
            <person name="Goodwin L."/>
            <person name="Land M."/>
            <person name="Hauser L."/>
            <person name="Chang Y.-J."/>
            <person name="Jeffries C.D."/>
            <person name="Chen A."/>
            <person name="Palaniappan K."/>
            <person name="Chain P."/>
            <person name="Rohde M."/>
            <person name="Goeker M."/>
            <person name="Bristow J."/>
            <person name="Eisen J.A."/>
            <person name="Markowitz V."/>
            <person name="Hugenholtz P."/>
            <person name="Kyrpides N.C."/>
            <person name="Klenk H.-P."/>
            <person name="Brettin T."/>
        </authorList>
    </citation>
    <scope>NUCLEOTIDE SEQUENCE [LARGE SCALE GENOMIC DNA]</scope>
    <source>
        <strain evidence="5">DSM 17836 / JCM 10339 / NBRC 14399</strain>
    </source>
</reference>